<evidence type="ECO:0000313" key="2">
    <source>
        <dbReference type="EMBL" id="PPQ69545.1"/>
    </source>
</evidence>
<dbReference type="OrthoDB" id="3053835at2759"/>
<comment type="caution">
    <text evidence="2">The sequence shown here is derived from an EMBL/GenBank/DDBJ whole genome shotgun (WGS) entry which is preliminary data.</text>
</comment>
<evidence type="ECO:0000313" key="3">
    <source>
        <dbReference type="Proteomes" id="UP000283269"/>
    </source>
</evidence>
<gene>
    <name evidence="2" type="ORF">CVT25_000862</name>
</gene>
<feature type="transmembrane region" description="Helical" evidence="1">
    <location>
        <begin position="20"/>
        <end position="44"/>
    </location>
</feature>
<keyword evidence="1" id="KW-0812">Transmembrane</keyword>
<keyword evidence="1" id="KW-1133">Transmembrane helix</keyword>
<sequence length="179" mass="20357">MREQSGELDLYRLAFTKDPFYCKALVYGIFILETAQTILGTRSLFQSLVYEYTDALSAEQVRDLWFSFPVLGGIVTAIVQLFYARRIIILGSDGYGKIGGIVIISFIAGVLLGAKVHQVGSFLRSWHIMERLLFQLTRSSAGMERTRKFIRNIPWFPFSTLCLVASRNEDTPTIRFQTP</sequence>
<reference evidence="2 3" key="1">
    <citation type="journal article" date="2018" name="Evol. Lett.">
        <title>Horizontal gene cluster transfer increased hallucinogenic mushroom diversity.</title>
        <authorList>
            <person name="Reynolds H.T."/>
            <person name="Vijayakumar V."/>
            <person name="Gluck-Thaler E."/>
            <person name="Korotkin H.B."/>
            <person name="Matheny P.B."/>
            <person name="Slot J.C."/>
        </authorList>
    </citation>
    <scope>NUCLEOTIDE SEQUENCE [LARGE SCALE GENOMIC DNA]</scope>
    <source>
        <strain evidence="2 3">2631</strain>
    </source>
</reference>
<name>A0A409VTE0_PSICY</name>
<keyword evidence="1" id="KW-0472">Membrane</keyword>
<protein>
    <submittedName>
        <fullName evidence="2">Uncharacterized protein</fullName>
    </submittedName>
</protein>
<organism evidence="2 3">
    <name type="scientific">Psilocybe cyanescens</name>
    <dbReference type="NCBI Taxonomy" id="93625"/>
    <lineage>
        <taxon>Eukaryota</taxon>
        <taxon>Fungi</taxon>
        <taxon>Dikarya</taxon>
        <taxon>Basidiomycota</taxon>
        <taxon>Agaricomycotina</taxon>
        <taxon>Agaricomycetes</taxon>
        <taxon>Agaricomycetidae</taxon>
        <taxon>Agaricales</taxon>
        <taxon>Agaricineae</taxon>
        <taxon>Strophariaceae</taxon>
        <taxon>Psilocybe</taxon>
    </lineage>
</organism>
<dbReference type="InParanoid" id="A0A409VTE0"/>
<accession>A0A409VTE0</accession>
<feature type="transmembrane region" description="Helical" evidence="1">
    <location>
        <begin position="95"/>
        <end position="114"/>
    </location>
</feature>
<evidence type="ECO:0000256" key="1">
    <source>
        <dbReference type="SAM" id="Phobius"/>
    </source>
</evidence>
<dbReference type="AlphaFoldDB" id="A0A409VTE0"/>
<keyword evidence="3" id="KW-1185">Reference proteome</keyword>
<feature type="transmembrane region" description="Helical" evidence="1">
    <location>
        <begin position="64"/>
        <end position="83"/>
    </location>
</feature>
<dbReference type="Proteomes" id="UP000283269">
    <property type="component" value="Unassembled WGS sequence"/>
</dbReference>
<proteinExistence type="predicted"/>
<dbReference type="EMBL" id="NHYD01003931">
    <property type="protein sequence ID" value="PPQ69545.1"/>
    <property type="molecule type" value="Genomic_DNA"/>
</dbReference>